<dbReference type="EMBL" id="OE842676">
    <property type="protein sequence ID" value="CAD7601059.1"/>
    <property type="molecule type" value="Genomic_DNA"/>
</dbReference>
<dbReference type="PRINTS" id="PR00081">
    <property type="entry name" value="GDHRDH"/>
</dbReference>
<dbReference type="PANTHER" id="PTHR24322">
    <property type="entry name" value="PKSB"/>
    <property type="match status" value="1"/>
</dbReference>
<organism evidence="3">
    <name type="scientific">Timema genevievae</name>
    <name type="common">Walking stick</name>
    <dbReference type="NCBI Taxonomy" id="629358"/>
    <lineage>
        <taxon>Eukaryota</taxon>
        <taxon>Metazoa</taxon>
        <taxon>Ecdysozoa</taxon>
        <taxon>Arthropoda</taxon>
        <taxon>Hexapoda</taxon>
        <taxon>Insecta</taxon>
        <taxon>Pterygota</taxon>
        <taxon>Neoptera</taxon>
        <taxon>Polyneoptera</taxon>
        <taxon>Phasmatodea</taxon>
        <taxon>Timematodea</taxon>
        <taxon>Timematoidea</taxon>
        <taxon>Timematidae</taxon>
        <taxon>Timema</taxon>
    </lineage>
</organism>
<dbReference type="AlphaFoldDB" id="A0A7R9K3C2"/>
<proteinExistence type="inferred from homology"/>
<evidence type="ECO:0000256" key="2">
    <source>
        <dbReference type="ARBA" id="ARBA00023002"/>
    </source>
</evidence>
<keyword evidence="2" id="KW-0560">Oxidoreductase</keyword>
<dbReference type="GO" id="GO:0005811">
    <property type="term" value="C:lipid droplet"/>
    <property type="evidence" value="ECO:0007669"/>
    <property type="project" value="TreeGrafter"/>
</dbReference>
<dbReference type="Pfam" id="PF00106">
    <property type="entry name" value="adh_short"/>
    <property type="match status" value="2"/>
</dbReference>
<sequence length="299" mass="32908">MKSLPTVDIGFTASAALKGIKDIKILQFRGDCQKFLVDLCNKLLHKCPLYYKIVKGASCLSPAVMLNPPVRTYRITSALEVLLDKKQLSSVQADVVKRDYLVFVSKQEVIDYLEQFTSSGDQLDKFFMNIFSRIVCASGGIGREFAVQLAALGVEVICWGVDEEDILEAAREAQAINDNTGKAHSYLCDVMDRNKILESFLPSMIDGNNGHILALSSVAGLTGVKNQAALCASQFAVQGLVESLAEELRVNRCNGIHITLAHIYPLVVSHQLTSKTPVRILPRKVSVMFRELLDVGVDF</sequence>
<dbReference type="InterPro" id="IPR036291">
    <property type="entry name" value="NAD(P)-bd_dom_sf"/>
</dbReference>
<evidence type="ECO:0000313" key="3">
    <source>
        <dbReference type="EMBL" id="CAD7601059.1"/>
    </source>
</evidence>
<name>A0A7R9K3C2_TIMGE</name>
<dbReference type="Gene3D" id="3.40.50.720">
    <property type="entry name" value="NAD(P)-binding Rossmann-like Domain"/>
    <property type="match status" value="2"/>
</dbReference>
<protein>
    <submittedName>
        <fullName evidence="3">Uncharacterized protein</fullName>
    </submittedName>
</protein>
<evidence type="ECO:0000256" key="1">
    <source>
        <dbReference type="ARBA" id="ARBA00006484"/>
    </source>
</evidence>
<dbReference type="GO" id="GO:0016616">
    <property type="term" value="F:oxidoreductase activity, acting on the CH-OH group of donors, NAD or NADP as acceptor"/>
    <property type="evidence" value="ECO:0007669"/>
    <property type="project" value="TreeGrafter"/>
</dbReference>
<comment type="similarity">
    <text evidence="1">Belongs to the short-chain dehydrogenases/reductases (SDR) family.</text>
</comment>
<dbReference type="SUPFAM" id="SSF51735">
    <property type="entry name" value="NAD(P)-binding Rossmann-fold domains"/>
    <property type="match status" value="1"/>
</dbReference>
<dbReference type="PANTHER" id="PTHR24322:SF736">
    <property type="entry name" value="RETINOL DEHYDROGENASE 10"/>
    <property type="match status" value="1"/>
</dbReference>
<dbReference type="InterPro" id="IPR002347">
    <property type="entry name" value="SDR_fam"/>
</dbReference>
<reference evidence="3" key="1">
    <citation type="submission" date="2020-11" db="EMBL/GenBank/DDBJ databases">
        <authorList>
            <person name="Tran Van P."/>
        </authorList>
    </citation>
    <scope>NUCLEOTIDE SEQUENCE</scope>
</reference>
<accession>A0A7R9K3C2</accession>
<gene>
    <name evidence="3" type="ORF">TGEB3V08_LOCUS7809</name>
</gene>